<proteinExistence type="predicted"/>
<feature type="coiled-coil region" evidence="1">
    <location>
        <begin position="46"/>
        <end position="73"/>
    </location>
</feature>
<name>A0A2H0VBF0_9BACT</name>
<evidence type="ECO:0000256" key="1">
    <source>
        <dbReference type="SAM" id="Coils"/>
    </source>
</evidence>
<reference evidence="4" key="1">
    <citation type="submission" date="2017-09" db="EMBL/GenBank/DDBJ databases">
        <title>Depth-based differentiation of microbial function through sediment-hosted aquifers and enrichment of novel symbionts in the deep terrestrial subsurface.</title>
        <authorList>
            <person name="Probst A.J."/>
            <person name="Ladd B."/>
            <person name="Jarett J.K."/>
            <person name="Geller-Mcgrath D.E."/>
            <person name="Sieber C.M.K."/>
            <person name="Emerson J.B."/>
            <person name="Anantharaman K."/>
            <person name="Thomas B.C."/>
            <person name="Malmstrom R."/>
            <person name="Stieglmeier M."/>
            <person name="Klingl A."/>
            <person name="Woyke T."/>
            <person name="Ryan C.M."/>
            <person name="Banfield J.F."/>
        </authorList>
    </citation>
    <scope>NUCLEOTIDE SEQUENCE [LARGE SCALE GENOMIC DNA]</scope>
</reference>
<keyword evidence="2" id="KW-0812">Transmembrane</keyword>
<keyword evidence="2" id="KW-1133">Transmembrane helix</keyword>
<keyword evidence="2" id="KW-0472">Membrane</keyword>
<feature type="transmembrane region" description="Helical" evidence="2">
    <location>
        <begin position="23"/>
        <end position="44"/>
    </location>
</feature>
<sequence>MAQINLLKQKSQSQSLVRVLPSLLVKFFVLILLGILGFYVWMFLETRSLEKEMQKLNGQIIQARQDVAAEEGRSELITRQAQLKELEGLLGEHFYWSRLLPALSQVTLKKAKYSDLAILDRGEISLEVAVPTLEDIDKFLQVFDLPEFYKNFSDIRIGAFHKIPSEDEIVYAFNVIMNYNPGLIEYQRNNF</sequence>
<organism evidence="3 4">
    <name type="scientific">Candidatus Doudnabacteria bacterium CG10_big_fil_rev_8_21_14_0_10_42_18</name>
    <dbReference type="NCBI Taxonomy" id="1974552"/>
    <lineage>
        <taxon>Bacteria</taxon>
        <taxon>Candidatus Doudnaibacteriota</taxon>
    </lineage>
</organism>
<comment type="caution">
    <text evidence="3">The sequence shown here is derived from an EMBL/GenBank/DDBJ whole genome shotgun (WGS) entry which is preliminary data.</text>
</comment>
<dbReference type="AlphaFoldDB" id="A0A2H0VBF0"/>
<dbReference type="EMBL" id="PFAK01000020">
    <property type="protein sequence ID" value="PIR96391.1"/>
    <property type="molecule type" value="Genomic_DNA"/>
</dbReference>
<keyword evidence="1" id="KW-0175">Coiled coil</keyword>
<protein>
    <submittedName>
        <fullName evidence="3">Uncharacterized protein</fullName>
    </submittedName>
</protein>
<dbReference type="Proteomes" id="UP000230922">
    <property type="component" value="Unassembled WGS sequence"/>
</dbReference>
<evidence type="ECO:0000313" key="4">
    <source>
        <dbReference type="Proteomes" id="UP000230922"/>
    </source>
</evidence>
<evidence type="ECO:0000256" key="2">
    <source>
        <dbReference type="SAM" id="Phobius"/>
    </source>
</evidence>
<evidence type="ECO:0000313" key="3">
    <source>
        <dbReference type="EMBL" id="PIR96391.1"/>
    </source>
</evidence>
<accession>A0A2H0VBF0</accession>
<gene>
    <name evidence="3" type="ORF">COT92_01335</name>
</gene>